<evidence type="ECO:0000313" key="4">
    <source>
        <dbReference type="Proteomes" id="UP000218505"/>
    </source>
</evidence>
<feature type="transmembrane region" description="Helical" evidence="1">
    <location>
        <begin position="176"/>
        <end position="195"/>
    </location>
</feature>
<dbReference type="RefSeq" id="WP_096495013.1">
    <property type="nucleotide sequence ID" value="NZ_CP023445.1"/>
</dbReference>
<dbReference type="Pfam" id="PF02517">
    <property type="entry name" value="Rce1-like"/>
    <property type="match status" value="1"/>
</dbReference>
<keyword evidence="3" id="KW-0378">Hydrolase</keyword>
<keyword evidence="1" id="KW-0472">Membrane</keyword>
<keyword evidence="1" id="KW-1133">Transmembrane helix</keyword>
<feature type="domain" description="CAAX prenyl protease 2/Lysostaphin resistance protein A-like" evidence="2">
    <location>
        <begin position="142"/>
        <end position="245"/>
    </location>
</feature>
<proteinExistence type="predicted"/>
<evidence type="ECO:0000256" key="1">
    <source>
        <dbReference type="SAM" id="Phobius"/>
    </source>
</evidence>
<dbReference type="EMBL" id="CP023445">
    <property type="protein sequence ID" value="ATE55178.1"/>
    <property type="molecule type" value="Genomic_DNA"/>
</dbReference>
<keyword evidence="1" id="KW-0812">Transmembrane</keyword>
<dbReference type="Proteomes" id="UP000218505">
    <property type="component" value="Chromosome"/>
</dbReference>
<organism evidence="3 4">
    <name type="scientific">Actinosynnema pretiosum</name>
    <dbReference type="NCBI Taxonomy" id="42197"/>
    <lineage>
        <taxon>Bacteria</taxon>
        <taxon>Bacillati</taxon>
        <taxon>Actinomycetota</taxon>
        <taxon>Actinomycetes</taxon>
        <taxon>Pseudonocardiales</taxon>
        <taxon>Pseudonocardiaceae</taxon>
        <taxon>Actinosynnema</taxon>
    </lineage>
</organism>
<dbReference type="GO" id="GO:0006508">
    <property type="term" value="P:proteolysis"/>
    <property type="evidence" value="ECO:0007669"/>
    <property type="project" value="UniProtKB-KW"/>
</dbReference>
<dbReference type="GO" id="GO:0004175">
    <property type="term" value="F:endopeptidase activity"/>
    <property type="evidence" value="ECO:0007669"/>
    <property type="project" value="UniProtKB-ARBA"/>
</dbReference>
<evidence type="ECO:0000259" key="2">
    <source>
        <dbReference type="Pfam" id="PF02517"/>
    </source>
</evidence>
<dbReference type="PANTHER" id="PTHR35797">
    <property type="entry name" value="PROTEASE-RELATED"/>
    <property type="match status" value="1"/>
</dbReference>
<feature type="transmembrane region" description="Helical" evidence="1">
    <location>
        <begin position="103"/>
        <end position="124"/>
    </location>
</feature>
<dbReference type="InterPro" id="IPR042150">
    <property type="entry name" value="MmRce1-like"/>
</dbReference>
<keyword evidence="3" id="KW-0645">Protease</keyword>
<keyword evidence="4" id="KW-1185">Reference proteome</keyword>
<keyword evidence="3" id="KW-0482">Metalloprotease</keyword>
<dbReference type="GO" id="GO:0008237">
    <property type="term" value="F:metallopeptidase activity"/>
    <property type="evidence" value="ECO:0007669"/>
    <property type="project" value="UniProtKB-KW"/>
</dbReference>
<reference evidence="3" key="1">
    <citation type="submission" date="2017-09" db="EMBL/GenBank/DDBJ databases">
        <title>Complete Genome Sequence of ansamitocin-producing Bacterium Actinosynnema pretiosum X47.</title>
        <authorList>
            <person name="Cao G."/>
            <person name="Zong G."/>
            <person name="Zhong C."/>
            <person name="Fu J."/>
        </authorList>
    </citation>
    <scope>NUCLEOTIDE SEQUENCE [LARGE SCALE GENOMIC DNA]</scope>
    <source>
        <strain evidence="3">X47</strain>
    </source>
</reference>
<name>A0A290Z840_9PSEU</name>
<accession>A0A290Z840</accession>
<sequence>MNTVPDRPSGLRGVLARHPISAFFVLSFALSWLAWTPYVLSRNGVGVWDFAFPEILGTSQLAGVLPGAYLGPLGAAFLCTAAGEGRPGLRRWAGRLTRWNVNWRWYVGVILGVPLALAVTTFAVAEDRGSLTMPPAMVLVAYLPMLLLQVLTTGLAEEPGWRDYALPHLQPKLGPLLGNVLLGPIWGLWHLPLFFTDWGARDSSPRTIALFVAGATTISFVMTWVFNRTGESLPLAMILHSGVNSYFSLVWPSVVPEEQVAGHGGSGIVVLLAGGTATLVLLVVTRGRLGYRRPEAVEDRREPARA</sequence>
<feature type="transmembrane region" description="Helical" evidence="1">
    <location>
        <begin position="207"/>
        <end position="226"/>
    </location>
</feature>
<dbReference type="AlphaFoldDB" id="A0A290Z840"/>
<feature type="transmembrane region" description="Helical" evidence="1">
    <location>
        <begin position="136"/>
        <end position="156"/>
    </location>
</feature>
<dbReference type="KEGG" id="apre:CNX65_19385"/>
<evidence type="ECO:0000313" key="3">
    <source>
        <dbReference type="EMBL" id="ATE55178.1"/>
    </source>
</evidence>
<feature type="transmembrane region" description="Helical" evidence="1">
    <location>
        <begin position="260"/>
        <end position="284"/>
    </location>
</feature>
<dbReference type="GO" id="GO:0080120">
    <property type="term" value="P:CAAX-box protein maturation"/>
    <property type="evidence" value="ECO:0007669"/>
    <property type="project" value="UniProtKB-ARBA"/>
</dbReference>
<dbReference type="PANTHER" id="PTHR35797:SF1">
    <property type="entry name" value="PROTEASE"/>
    <property type="match status" value="1"/>
</dbReference>
<dbReference type="InterPro" id="IPR003675">
    <property type="entry name" value="Rce1/LyrA-like_dom"/>
</dbReference>
<feature type="transmembrane region" description="Helical" evidence="1">
    <location>
        <begin position="61"/>
        <end position="83"/>
    </location>
</feature>
<protein>
    <submittedName>
        <fullName evidence="3">CPBP family intramembrane metalloprotease domain-containing protein</fullName>
    </submittedName>
</protein>
<gene>
    <name evidence="3" type="ORF">CNX65_19385</name>
</gene>
<feature type="transmembrane region" description="Helical" evidence="1">
    <location>
        <begin position="20"/>
        <end position="40"/>
    </location>
</feature>